<accession>A0A0E0IZY4</accession>
<sequence>MDECKTGDFGKRPIILCLFSHIKAMEKLSYDAICSGARCIEQQGNNSNMSCSDALQQYHSKSFNPRLIDDISKFASGSQENILTQHTEKMHN</sequence>
<name>A0A0E0IZY4_ORYNI</name>
<dbReference type="Proteomes" id="UP000006591">
    <property type="component" value="Chromosome 11"/>
</dbReference>
<reference evidence="1" key="1">
    <citation type="submission" date="2015-04" db="UniProtKB">
        <authorList>
            <consortium name="EnsemblPlants"/>
        </authorList>
    </citation>
    <scope>IDENTIFICATION</scope>
    <source>
        <strain evidence="1">SL10</strain>
    </source>
</reference>
<evidence type="ECO:0000313" key="1">
    <source>
        <dbReference type="EnsemblPlants" id="ONIVA11G07500.1"/>
    </source>
</evidence>
<protein>
    <submittedName>
        <fullName evidence="1">Uncharacterized protein</fullName>
    </submittedName>
</protein>
<dbReference type="AlphaFoldDB" id="A0A0E0IZY4"/>
<dbReference type="HOGENOM" id="CLU_2417021_0_0_1"/>
<dbReference type="STRING" id="4536.A0A0E0IZY4"/>
<reference evidence="1" key="2">
    <citation type="submission" date="2018-04" db="EMBL/GenBank/DDBJ databases">
        <title>OnivRS2 (Oryza nivara Reference Sequence Version 2).</title>
        <authorList>
            <person name="Zhang J."/>
            <person name="Kudrna D."/>
            <person name="Lee S."/>
            <person name="Talag J."/>
            <person name="Rajasekar S."/>
            <person name="Welchert J."/>
            <person name="Hsing Y.-I."/>
            <person name="Wing R.A."/>
        </authorList>
    </citation>
    <scope>NUCLEOTIDE SEQUENCE [LARGE SCALE GENOMIC DNA]</scope>
    <source>
        <strain evidence="1">SL10</strain>
    </source>
</reference>
<proteinExistence type="predicted"/>
<dbReference type="Gramene" id="ONIVA11G07500.1">
    <property type="protein sequence ID" value="ONIVA11G07500.1"/>
    <property type="gene ID" value="ONIVA11G07500"/>
</dbReference>
<dbReference type="EnsemblPlants" id="ONIVA11G07500.1">
    <property type="protein sequence ID" value="ONIVA11G07500.1"/>
    <property type="gene ID" value="ONIVA11G07500"/>
</dbReference>
<evidence type="ECO:0000313" key="2">
    <source>
        <dbReference type="Proteomes" id="UP000006591"/>
    </source>
</evidence>
<organism evidence="1">
    <name type="scientific">Oryza nivara</name>
    <name type="common">Indian wild rice</name>
    <name type="synonym">Oryza sativa f. spontanea</name>
    <dbReference type="NCBI Taxonomy" id="4536"/>
    <lineage>
        <taxon>Eukaryota</taxon>
        <taxon>Viridiplantae</taxon>
        <taxon>Streptophyta</taxon>
        <taxon>Embryophyta</taxon>
        <taxon>Tracheophyta</taxon>
        <taxon>Spermatophyta</taxon>
        <taxon>Magnoliopsida</taxon>
        <taxon>Liliopsida</taxon>
        <taxon>Poales</taxon>
        <taxon>Poaceae</taxon>
        <taxon>BOP clade</taxon>
        <taxon>Oryzoideae</taxon>
        <taxon>Oryzeae</taxon>
        <taxon>Oryzinae</taxon>
        <taxon>Oryza</taxon>
    </lineage>
</organism>
<keyword evidence="2" id="KW-1185">Reference proteome</keyword>